<dbReference type="GO" id="GO:0005886">
    <property type="term" value="C:plasma membrane"/>
    <property type="evidence" value="ECO:0007669"/>
    <property type="project" value="UniProtKB-SubCell"/>
</dbReference>
<dbReference type="CDD" id="cd00130">
    <property type="entry name" value="PAS"/>
    <property type="match status" value="1"/>
</dbReference>
<dbReference type="Proteomes" id="UP001165678">
    <property type="component" value="Unassembled WGS sequence"/>
</dbReference>
<protein>
    <recommendedName>
        <fullName evidence="4">Phosphate regulon sensor protein PhoR</fullName>
        <ecNumber evidence="3">2.7.13.3</ecNumber>
    </recommendedName>
</protein>
<evidence type="ECO:0000256" key="18">
    <source>
        <dbReference type="SAM" id="Phobius"/>
    </source>
</evidence>
<dbReference type="InterPro" id="IPR000014">
    <property type="entry name" value="PAS"/>
</dbReference>
<dbReference type="Pfam" id="PF02518">
    <property type="entry name" value="HATPase_c"/>
    <property type="match status" value="1"/>
</dbReference>
<dbReference type="PANTHER" id="PTHR45453">
    <property type="entry name" value="PHOSPHATE REGULON SENSOR PROTEIN PHOR"/>
    <property type="match status" value="1"/>
</dbReference>
<comment type="subcellular location">
    <subcellularLocation>
        <location evidence="2">Cell membrane</location>
    </subcellularLocation>
</comment>
<evidence type="ECO:0000259" key="20">
    <source>
        <dbReference type="PROSITE" id="PS50112"/>
    </source>
</evidence>
<dbReference type="InterPro" id="IPR036097">
    <property type="entry name" value="HisK_dim/P_sf"/>
</dbReference>
<feature type="domain" description="Histidine kinase" evidence="19">
    <location>
        <begin position="209"/>
        <end position="429"/>
    </location>
</feature>
<evidence type="ECO:0000256" key="7">
    <source>
        <dbReference type="ARBA" id="ARBA00022553"/>
    </source>
</evidence>
<dbReference type="SUPFAM" id="SSF55874">
    <property type="entry name" value="ATPase domain of HSP90 chaperone/DNA topoisomerase II/histidine kinase"/>
    <property type="match status" value="1"/>
</dbReference>
<dbReference type="RefSeq" id="WP_265896887.1">
    <property type="nucleotide sequence ID" value="NZ_JAPIVE010000004.1"/>
</dbReference>
<dbReference type="InterPro" id="IPR050351">
    <property type="entry name" value="BphY/WalK/GraS-like"/>
</dbReference>
<evidence type="ECO:0000256" key="15">
    <source>
        <dbReference type="ARBA" id="ARBA00023012"/>
    </source>
</evidence>
<feature type="domain" description="PAS" evidence="20">
    <location>
        <begin position="93"/>
        <end position="130"/>
    </location>
</feature>
<evidence type="ECO:0000256" key="1">
    <source>
        <dbReference type="ARBA" id="ARBA00000085"/>
    </source>
</evidence>
<sequence length="441" mass="49870">MHYWTNELWRLAYLVIGFGLLGALLGVGGWGVALGLAVHMAFTLAHLKKLYAWLNAPVHQKPPAGDGVWGDLFDRLYRYQKSQTQLQGRLRRVLTRVEESSEAMRDGIVMLDPQGHLDWWNSAAEQMLGLDARHDRGHHVANYLRDPHFISYFTTGEYQEPVLFSSPAHDGRTIEARITLFGDNERLVLVRDVTRLQRLEQTRRDFVANVSHELRTPLTVLSGYLETFLDQASSQPDTVPRRLTRAFGQMQGQTHRMQNLVDDLLTLSRLETSERQTERQPIDMASMCQWIQEDGEALSQGRHHFLVEVEEPRAILGEEREIRSALSNLVINAVRYTPDGSTITIRYATHERGAMVEVIDDGDGISATHLSRLTERFYRVDKSRSTESGGTGLGLAIVKHVLLRHDARLDIESDIGQGAVFRCIFPASRLDAPAGTGNFPR</sequence>
<evidence type="ECO:0000256" key="13">
    <source>
        <dbReference type="ARBA" id="ARBA00022840"/>
    </source>
</evidence>
<dbReference type="NCBIfam" id="TIGR02966">
    <property type="entry name" value="phoR_proteo"/>
    <property type="match status" value="1"/>
</dbReference>
<dbReference type="Pfam" id="PF00512">
    <property type="entry name" value="HisKA"/>
    <property type="match status" value="1"/>
</dbReference>
<evidence type="ECO:0000256" key="12">
    <source>
        <dbReference type="ARBA" id="ARBA00022777"/>
    </source>
</evidence>
<comment type="caution">
    <text evidence="21">The sequence shown here is derived from an EMBL/GenBank/DDBJ whole genome shotgun (WGS) entry which is preliminary data.</text>
</comment>
<accession>A0AA41ZNY3</accession>
<keyword evidence="16 18" id="KW-0472">Membrane</keyword>
<comment type="catalytic activity">
    <reaction evidence="1">
        <text>ATP + protein L-histidine = ADP + protein N-phospho-L-histidine.</text>
        <dbReference type="EC" id="2.7.13.3"/>
    </reaction>
</comment>
<keyword evidence="13" id="KW-0067">ATP-binding</keyword>
<dbReference type="EC" id="2.7.13.3" evidence="3"/>
<evidence type="ECO:0000256" key="14">
    <source>
        <dbReference type="ARBA" id="ARBA00022989"/>
    </source>
</evidence>
<evidence type="ECO:0000256" key="10">
    <source>
        <dbReference type="ARBA" id="ARBA00022692"/>
    </source>
</evidence>
<keyword evidence="11" id="KW-0547">Nucleotide-binding</keyword>
<dbReference type="SUPFAM" id="SSF47384">
    <property type="entry name" value="Homodimeric domain of signal transducing histidine kinase"/>
    <property type="match status" value="1"/>
</dbReference>
<keyword evidence="8" id="KW-0592">Phosphate transport</keyword>
<dbReference type="GO" id="GO:0016036">
    <property type="term" value="P:cellular response to phosphate starvation"/>
    <property type="evidence" value="ECO:0007669"/>
    <property type="project" value="TreeGrafter"/>
</dbReference>
<keyword evidence="9" id="KW-0808">Transferase</keyword>
<evidence type="ECO:0000256" key="3">
    <source>
        <dbReference type="ARBA" id="ARBA00012438"/>
    </source>
</evidence>
<evidence type="ECO:0000256" key="17">
    <source>
        <dbReference type="ARBA" id="ARBA00025207"/>
    </source>
</evidence>
<evidence type="ECO:0000313" key="21">
    <source>
        <dbReference type="EMBL" id="MCX2525418.1"/>
    </source>
</evidence>
<dbReference type="Gene3D" id="3.30.450.20">
    <property type="entry name" value="PAS domain"/>
    <property type="match status" value="1"/>
</dbReference>
<dbReference type="InterPro" id="IPR036890">
    <property type="entry name" value="HATPase_C_sf"/>
</dbReference>
<keyword evidence="10 18" id="KW-0812">Transmembrane</keyword>
<dbReference type="InterPro" id="IPR005467">
    <property type="entry name" value="His_kinase_dom"/>
</dbReference>
<gene>
    <name evidence="21" type="primary">phoR</name>
    <name evidence="21" type="ORF">OQ287_14320</name>
</gene>
<dbReference type="CDD" id="cd00082">
    <property type="entry name" value="HisKA"/>
    <property type="match status" value="1"/>
</dbReference>
<dbReference type="PROSITE" id="PS50109">
    <property type="entry name" value="HIS_KIN"/>
    <property type="match status" value="1"/>
</dbReference>
<evidence type="ECO:0000256" key="8">
    <source>
        <dbReference type="ARBA" id="ARBA00022592"/>
    </source>
</evidence>
<dbReference type="GO" id="GO:0005524">
    <property type="term" value="F:ATP binding"/>
    <property type="evidence" value="ECO:0007669"/>
    <property type="project" value="UniProtKB-KW"/>
</dbReference>
<evidence type="ECO:0000256" key="2">
    <source>
        <dbReference type="ARBA" id="ARBA00004236"/>
    </source>
</evidence>
<proteinExistence type="predicted"/>
<organism evidence="21 22">
    <name type="scientific">Larsenimonas rhizosphaerae</name>
    <dbReference type="NCBI Taxonomy" id="2944682"/>
    <lineage>
        <taxon>Bacteria</taxon>
        <taxon>Pseudomonadati</taxon>
        <taxon>Pseudomonadota</taxon>
        <taxon>Gammaproteobacteria</taxon>
        <taxon>Oceanospirillales</taxon>
        <taxon>Halomonadaceae</taxon>
        <taxon>Larsenimonas</taxon>
    </lineage>
</organism>
<comment type="function">
    <text evidence="17">Member of the two-component regulatory system PhoR/PhoB involved in the phosphate regulon genes expression. PhoR may function as a membrane-associated protein kinase that phosphorylates PhoB in response to environmental signals.</text>
</comment>
<dbReference type="SMART" id="SM00091">
    <property type="entry name" value="PAS"/>
    <property type="match status" value="1"/>
</dbReference>
<dbReference type="InterPro" id="IPR003661">
    <property type="entry name" value="HisK_dim/P_dom"/>
</dbReference>
<dbReference type="SUPFAM" id="SSF55785">
    <property type="entry name" value="PYP-like sensor domain (PAS domain)"/>
    <property type="match status" value="1"/>
</dbReference>
<dbReference type="FunFam" id="1.10.287.130:FF:000001">
    <property type="entry name" value="Two-component sensor histidine kinase"/>
    <property type="match status" value="1"/>
</dbReference>
<dbReference type="GO" id="GO:0004721">
    <property type="term" value="F:phosphoprotein phosphatase activity"/>
    <property type="evidence" value="ECO:0007669"/>
    <property type="project" value="InterPro"/>
</dbReference>
<dbReference type="PANTHER" id="PTHR45453:SF1">
    <property type="entry name" value="PHOSPHATE REGULON SENSOR PROTEIN PHOR"/>
    <property type="match status" value="1"/>
</dbReference>
<keyword evidence="6" id="KW-1003">Cell membrane</keyword>
<evidence type="ECO:0000313" key="22">
    <source>
        <dbReference type="Proteomes" id="UP001165678"/>
    </source>
</evidence>
<dbReference type="InterPro" id="IPR003594">
    <property type="entry name" value="HATPase_dom"/>
</dbReference>
<reference evidence="21" key="1">
    <citation type="submission" date="2022-11" db="EMBL/GenBank/DDBJ databases">
        <title>Larsenimonas rhizosphaerae sp. nov., isolated from a tidal mudflat.</title>
        <authorList>
            <person name="Lee S.D."/>
            <person name="Kim I.S."/>
        </authorList>
    </citation>
    <scope>NUCLEOTIDE SEQUENCE</scope>
    <source>
        <strain evidence="21">GH2-1</strain>
    </source>
</reference>
<dbReference type="PROSITE" id="PS50112">
    <property type="entry name" value="PAS"/>
    <property type="match status" value="1"/>
</dbReference>
<dbReference type="Gene3D" id="1.10.287.130">
    <property type="match status" value="1"/>
</dbReference>
<dbReference type="FunFam" id="3.30.565.10:FF:000006">
    <property type="entry name" value="Sensor histidine kinase WalK"/>
    <property type="match status" value="1"/>
</dbReference>
<dbReference type="Pfam" id="PF13188">
    <property type="entry name" value="PAS_8"/>
    <property type="match status" value="1"/>
</dbReference>
<dbReference type="Pfam" id="PF11808">
    <property type="entry name" value="PhoR"/>
    <property type="match status" value="1"/>
</dbReference>
<dbReference type="AlphaFoldDB" id="A0AA41ZNY3"/>
<dbReference type="EMBL" id="JAPIVE010000004">
    <property type="protein sequence ID" value="MCX2525418.1"/>
    <property type="molecule type" value="Genomic_DNA"/>
</dbReference>
<dbReference type="GO" id="GO:0000155">
    <property type="term" value="F:phosphorelay sensor kinase activity"/>
    <property type="evidence" value="ECO:0007669"/>
    <property type="project" value="InterPro"/>
</dbReference>
<evidence type="ECO:0000256" key="6">
    <source>
        <dbReference type="ARBA" id="ARBA00022475"/>
    </source>
</evidence>
<dbReference type="InterPro" id="IPR021766">
    <property type="entry name" value="PhoR_N"/>
</dbReference>
<dbReference type="InterPro" id="IPR014310">
    <property type="entry name" value="Sig_transdc_His_kinase_PhoR"/>
</dbReference>
<evidence type="ECO:0000256" key="5">
    <source>
        <dbReference type="ARBA" id="ARBA00022448"/>
    </source>
</evidence>
<keyword evidence="7" id="KW-0597">Phosphoprotein</keyword>
<dbReference type="GO" id="GO:0006817">
    <property type="term" value="P:phosphate ion transport"/>
    <property type="evidence" value="ECO:0007669"/>
    <property type="project" value="UniProtKB-KW"/>
</dbReference>
<evidence type="ECO:0000256" key="16">
    <source>
        <dbReference type="ARBA" id="ARBA00023136"/>
    </source>
</evidence>
<evidence type="ECO:0000259" key="19">
    <source>
        <dbReference type="PROSITE" id="PS50109"/>
    </source>
</evidence>
<keyword evidence="14 18" id="KW-1133">Transmembrane helix</keyword>
<dbReference type="SMART" id="SM00387">
    <property type="entry name" value="HATPase_c"/>
    <property type="match status" value="1"/>
</dbReference>
<evidence type="ECO:0000256" key="9">
    <source>
        <dbReference type="ARBA" id="ARBA00022679"/>
    </source>
</evidence>
<name>A0AA41ZNY3_9GAMM</name>
<feature type="transmembrane region" description="Helical" evidence="18">
    <location>
        <begin position="12"/>
        <end position="38"/>
    </location>
</feature>
<keyword evidence="5" id="KW-0813">Transport</keyword>
<dbReference type="SMART" id="SM00388">
    <property type="entry name" value="HisKA"/>
    <property type="match status" value="1"/>
</dbReference>
<dbReference type="InterPro" id="IPR035965">
    <property type="entry name" value="PAS-like_dom_sf"/>
</dbReference>
<dbReference type="PRINTS" id="PR00344">
    <property type="entry name" value="BCTRLSENSOR"/>
</dbReference>
<keyword evidence="15" id="KW-0902">Two-component regulatory system</keyword>
<evidence type="ECO:0000256" key="4">
    <source>
        <dbReference type="ARBA" id="ARBA00019665"/>
    </source>
</evidence>
<dbReference type="InterPro" id="IPR004358">
    <property type="entry name" value="Sig_transdc_His_kin-like_C"/>
</dbReference>
<keyword evidence="22" id="KW-1185">Reference proteome</keyword>
<evidence type="ECO:0000256" key="11">
    <source>
        <dbReference type="ARBA" id="ARBA00022741"/>
    </source>
</evidence>
<keyword evidence="12 21" id="KW-0418">Kinase</keyword>
<dbReference type="Gene3D" id="3.30.565.10">
    <property type="entry name" value="Histidine kinase-like ATPase, C-terminal domain"/>
    <property type="match status" value="1"/>
</dbReference>